<protein>
    <recommendedName>
        <fullName evidence="3">beta-N-acetylhexosaminidase</fullName>
        <ecNumber evidence="3">3.2.1.52</ecNumber>
    </recommendedName>
</protein>
<feature type="domain" description="Glycoside hydrolase family 3 N-terminal" evidence="8">
    <location>
        <begin position="86"/>
        <end position="397"/>
    </location>
</feature>
<evidence type="ECO:0000313" key="9">
    <source>
        <dbReference type="EMBL" id="MBC8546876.1"/>
    </source>
</evidence>
<dbReference type="Pfam" id="PF00933">
    <property type="entry name" value="Glyco_hydro_3"/>
    <property type="match status" value="1"/>
</dbReference>
<dbReference type="AlphaFoldDB" id="A0A926I539"/>
<evidence type="ECO:0000256" key="7">
    <source>
        <dbReference type="SAM" id="SignalP"/>
    </source>
</evidence>
<dbReference type="PANTHER" id="PTHR30480">
    <property type="entry name" value="BETA-HEXOSAMINIDASE-RELATED"/>
    <property type="match status" value="1"/>
</dbReference>
<comment type="catalytic activity">
    <reaction evidence="1">
        <text>Hydrolysis of terminal non-reducing N-acetyl-D-hexosamine residues in N-acetyl-beta-D-hexosaminides.</text>
        <dbReference type="EC" id="3.2.1.52"/>
    </reaction>
</comment>
<feature type="signal peptide" evidence="7">
    <location>
        <begin position="1"/>
        <end position="19"/>
    </location>
</feature>
<evidence type="ECO:0000256" key="6">
    <source>
        <dbReference type="SAM" id="MobiDB-lite"/>
    </source>
</evidence>
<sequence>MSRRGLRGLCLAGALLALAACGVRDNSSSSSSVPEQDAILPGFSSSQAPAPSERDPDGPPDEWLDGGVLSAGYGRAWELLQTMTDEEKAGQVLLARCPDLDAAGAVAAYHPGGLVLFGRDFSGLTAEEVKANLASYQAASSLPLLLATDEEGGEVVRVSSNPALASERFRSMRALYRAGGADLIEQDARAKAGLLLSLGVNLDLAPVADVSTDPNDYIYGRTVGEDAATTADCVAAAVRGLQGAGVSSALKHFPGYGDNPDTHTGSALDERPYEQFTSSDFLPFAAGIRAGARCVLVSHNVVACIDPDSPASLSPAVHEVLRGELGITGAVLTDDLTMEAARAAAGGEEAAVRALQAGNDLLIVSDLPASYEQIADALASGELDEAVLDRAVFRVLALKCCQGLL</sequence>
<dbReference type="InterPro" id="IPR050226">
    <property type="entry name" value="NagZ_Beta-hexosaminidase"/>
</dbReference>
<feature type="region of interest" description="Disordered" evidence="6">
    <location>
        <begin position="26"/>
        <end position="61"/>
    </location>
</feature>
<dbReference type="PROSITE" id="PS51257">
    <property type="entry name" value="PROKAR_LIPOPROTEIN"/>
    <property type="match status" value="1"/>
</dbReference>
<dbReference type="SUPFAM" id="SSF51445">
    <property type="entry name" value="(Trans)glycosidases"/>
    <property type="match status" value="1"/>
</dbReference>
<keyword evidence="4" id="KW-0378">Hydrolase</keyword>
<reference evidence="9" key="1">
    <citation type="submission" date="2020-08" db="EMBL/GenBank/DDBJ databases">
        <title>Genome public.</title>
        <authorList>
            <person name="Liu C."/>
            <person name="Sun Q."/>
        </authorList>
    </citation>
    <scope>NUCLEOTIDE SEQUENCE</scope>
    <source>
        <strain evidence="9">NSJ-31</strain>
    </source>
</reference>
<evidence type="ECO:0000256" key="3">
    <source>
        <dbReference type="ARBA" id="ARBA00012663"/>
    </source>
</evidence>
<comment type="caution">
    <text evidence="9">The sequence shown here is derived from an EMBL/GenBank/DDBJ whole genome shotgun (WGS) entry which is preliminary data.</text>
</comment>
<keyword evidence="5" id="KW-0326">Glycosidase</keyword>
<keyword evidence="7" id="KW-0732">Signal</keyword>
<dbReference type="GO" id="GO:0009254">
    <property type="term" value="P:peptidoglycan turnover"/>
    <property type="evidence" value="ECO:0007669"/>
    <property type="project" value="TreeGrafter"/>
</dbReference>
<proteinExistence type="inferred from homology"/>
<dbReference type="EC" id="3.2.1.52" evidence="3"/>
<evidence type="ECO:0000256" key="2">
    <source>
        <dbReference type="ARBA" id="ARBA00005336"/>
    </source>
</evidence>
<evidence type="ECO:0000256" key="1">
    <source>
        <dbReference type="ARBA" id="ARBA00001231"/>
    </source>
</evidence>
<evidence type="ECO:0000259" key="8">
    <source>
        <dbReference type="Pfam" id="PF00933"/>
    </source>
</evidence>
<accession>A0A926I539</accession>
<gene>
    <name evidence="9" type="ORF">H8711_08005</name>
</gene>
<comment type="similarity">
    <text evidence="2">Belongs to the glycosyl hydrolase 3 family.</text>
</comment>
<dbReference type="GO" id="GO:0005975">
    <property type="term" value="P:carbohydrate metabolic process"/>
    <property type="evidence" value="ECO:0007669"/>
    <property type="project" value="InterPro"/>
</dbReference>
<dbReference type="Gene3D" id="3.20.20.300">
    <property type="entry name" value="Glycoside hydrolase, family 3, N-terminal domain"/>
    <property type="match status" value="1"/>
</dbReference>
<dbReference type="RefSeq" id="WP_249282951.1">
    <property type="nucleotide sequence ID" value="NZ_JACRST010000010.1"/>
</dbReference>
<dbReference type="InterPro" id="IPR017853">
    <property type="entry name" value="GH"/>
</dbReference>
<dbReference type="PANTHER" id="PTHR30480:SF13">
    <property type="entry name" value="BETA-HEXOSAMINIDASE"/>
    <property type="match status" value="1"/>
</dbReference>
<name>A0A926I539_9FIRM</name>
<dbReference type="InterPro" id="IPR036962">
    <property type="entry name" value="Glyco_hydro_3_N_sf"/>
</dbReference>
<dbReference type="GO" id="GO:0004563">
    <property type="term" value="F:beta-N-acetylhexosaminidase activity"/>
    <property type="evidence" value="ECO:0007669"/>
    <property type="project" value="UniProtKB-EC"/>
</dbReference>
<feature type="chain" id="PRO_5038447912" description="beta-N-acetylhexosaminidase" evidence="7">
    <location>
        <begin position="20"/>
        <end position="405"/>
    </location>
</feature>
<dbReference type="InterPro" id="IPR001764">
    <property type="entry name" value="Glyco_hydro_3_N"/>
</dbReference>
<organism evidence="9 10">
    <name type="scientific">Ligaoa zhengdingensis</name>
    <dbReference type="NCBI Taxonomy" id="2763658"/>
    <lineage>
        <taxon>Bacteria</taxon>
        <taxon>Bacillati</taxon>
        <taxon>Bacillota</taxon>
        <taxon>Clostridia</taxon>
        <taxon>Eubacteriales</taxon>
        <taxon>Oscillospiraceae</taxon>
        <taxon>Ligaoa</taxon>
    </lineage>
</organism>
<dbReference type="EMBL" id="JACRST010000010">
    <property type="protein sequence ID" value="MBC8546876.1"/>
    <property type="molecule type" value="Genomic_DNA"/>
</dbReference>
<evidence type="ECO:0000256" key="5">
    <source>
        <dbReference type="ARBA" id="ARBA00023295"/>
    </source>
</evidence>
<keyword evidence="10" id="KW-1185">Reference proteome</keyword>
<evidence type="ECO:0000256" key="4">
    <source>
        <dbReference type="ARBA" id="ARBA00022801"/>
    </source>
</evidence>
<evidence type="ECO:0000313" key="10">
    <source>
        <dbReference type="Proteomes" id="UP000653127"/>
    </source>
</evidence>
<dbReference type="Proteomes" id="UP000653127">
    <property type="component" value="Unassembled WGS sequence"/>
</dbReference>